<keyword evidence="2" id="KW-1185">Reference proteome</keyword>
<comment type="caution">
    <text evidence="1">The sequence shown here is derived from an EMBL/GenBank/DDBJ whole genome shotgun (WGS) entry which is preliminary data.</text>
</comment>
<organism evidence="1 2">
    <name type="scientific">Aphis glycines</name>
    <name type="common">Soybean aphid</name>
    <dbReference type="NCBI Taxonomy" id="307491"/>
    <lineage>
        <taxon>Eukaryota</taxon>
        <taxon>Metazoa</taxon>
        <taxon>Ecdysozoa</taxon>
        <taxon>Arthropoda</taxon>
        <taxon>Hexapoda</taxon>
        <taxon>Insecta</taxon>
        <taxon>Pterygota</taxon>
        <taxon>Neoptera</taxon>
        <taxon>Paraneoptera</taxon>
        <taxon>Hemiptera</taxon>
        <taxon>Sternorrhyncha</taxon>
        <taxon>Aphidomorpha</taxon>
        <taxon>Aphidoidea</taxon>
        <taxon>Aphididae</taxon>
        <taxon>Aphidini</taxon>
        <taxon>Aphis</taxon>
        <taxon>Aphis</taxon>
    </lineage>
</organism>
<evidence type="ECO:0000313" key="2">
    <source>
        <dbReference type="Proteomes" id="UP000475862"/>
    </source>
</evidence>
<name>A0A6G0U2Y0_APHGL</name>
<gene>
    <name evidence="1" type="ORF">AGLY_002890</name>
</gene>
<dbReference type="Proteomes" id="UP000475862">
    <property type="component" value="Unassembled WGS sequence"/>
</dbReference>
<proteinExistence type="predicted"/>
<protein>
    <submittedName>
        <fullName evidence="1">Uncharacterized protein</fullName>
    </submittedName>
</protein>
<reference evidence="1 2" key="1">
    <citation type="submission" date="2019-08" db="EMBL/GenBank/DDBJ databases">
        <title>The genome of the soybean aphid Biotype 1, its phylome, world population structure and adaptation to the North American continent.</title>
        <authorList>
            <person name="Giordano R."/>
            <person name="Donthu R.K."/>
            <person name="Hernandez A.G."/>
            <person name="Wright C.L."/>
            <person name="Zimin A.V."/>
        </authorList>
    </citation>
    <scope>NUCLEOTIDE SEQUENCE [LARGE SCALE GENOMIC DNA]</scope>
    <source>
        <tissue evidence="1">Whole aphids</tissue>
    </source>
</reference>
<dbReference type="EMBL" id="VYZN01000009">
    <property type="protein sequence ID" value="KAE9542979.1"/>
    <property type="molecule type" value="Genomic_DNA"/>
</dbReference>
<evidence type="ECO:0000313" key="1">
    <source>
        <dbReference type="EMBL" id="KAE9542979.1"/>
    </source>
</evidence>
<dbReference type="AlphaFoldDB" id="A0A6G0U2Y0"/>
<sequence length="217" mass="25211">MLNEATFNEDLLHTASSSSSRWMISCFQVFIPQIVTAVSKFNMTKCYYRLDILESWFKSFTWIVLPSTLELIERFKQEQTNTEMKINYFEHSLLSVLAISTFAYLFSQICRDTHENMLTFENQKLIEVLQLNEAVNLESSILFLSLTELTSFNSVLIVSIESMSTNVQSFLKNKEILWSFAGLSSGIISFTMNREYIKTQRLENLTPSISSNYRTFK</sequence>
<accession>A0A6G0U2Y0</accession>